<name>A0A5J5GHT2_9RHOB</name>
<accession>A0A5J5GHT2</accession>
<gene>
    <name evidence="1" type="ORF">F3S47_09715</name>
</gene>
<proteinExistence type="predicted"/>
<sequence length="83" mass="9187">MSDPDNELTVPVKVPKTLPRNMESGRLDQAVAWCEDHVGTSRFSVDPAESPGTTVFRFRHEDDLGGFVAAFPDLVSDSRPQTR</sequence>
<dbReference type="RefSeq" id="WP_150445078.1">
    <property type="nucleotide sequence ID" value="NZ_VYQE01000003.1"/>
</dbReference>
<evidence type="ECO:0000313" key="1">
    <source>
        <dbReference type="EMBL" id="KAA9007796.1"/>
    </source>
</evidence>
<dbReference type="Proteomes" id="UP000326554">
    <property type="component" value="Unassembled WGS sequence"/>
</dbReference>
<organism evidence="1 2">
    <name type="scientific">Histidinibacterium aquaticum</name>
    <dbReference type="NCBI Taxonomy" id="2613962"/>
    <lineage>
        <taxon>Bacteria</taxon>
        <taxon>Pseudomonadati</taxon>
        <taxon>Pseudomonadota</taxon>
        <taxon>Alphaproteobacteria</taxon>
        <taxon>Rhodobacterales</taxon>
        <taxon>Paracoccaceae</taxon>
        <taxon>Histidinibacterium</taxon>
    </lineage>
</organism>
<reference evidence="1 2" key="1">
    <citation type="submission" date="2019-09" db="EMBL/GenBank/DDBJ databases">
        <authorList>
            <person name="Park J.-S."/>
            <person name="Choi H.-J."/>
        </authorList>
    </citation>
    <scope>NUCLEOTIDE SEQUENCE [LARGE SCALE GENOMIC DNA]</scope>
    <source>
        <strain evidence="1 2">176SS1-4</strain>
    </source>
</reference>
<evidence type="ECO:0000313" key="2">
    <source>
        <dbReference type="Proteomes" id="UP000326554"/>
    </source>
</evidence>
<dbReference type="EMBL" id="VYQE01000003">
    <property type="protein sequence ID" value="KAA9007796.1"/>
    <property type="molecule type" value="Genomic_DNA"/>
</dbReference>
<keyword evidence="2" id="KW-1185">Reference proteome</keyword>
<comment type="caution">
    <text evidence="1">The sequence shown here is derived from an EMBL/GenBank/DDBJ whole genome shotgun (WGS) entry which is preliminary data.</text>
</comment>
<protein>
    <submittedName>
        <fullName evidence="1">Uncharacterized protein</fullName>
    </submittedName>
</protein>
<dbReference type="AlphaFoldDB" id="A0A5J5GHT2"/>